<dbReference type="OrthoDB" id="342024at2759"/>
<feature type="region of interest" description="Disordered" evidence="4">
    <location>
        <begin position="594"/>
        <end position="626"/>
    </location>
</feature>
<dbReference type="InterPro" id="IPR050100">
    <property type="entry name" value="TRAFAC_GTPase_members"/>
</dbReference>
<dbReference type="Gene3D" id="1.10.8.10">
    <property type="entry name" value="DNA helicase RuvA subunit, C-terminal domain"/>
    <property type="match status" value="1"/>
</dbReference>
<feature type="region of interest" description="Disordered" evidence="4">
    <location>
        <begin position="342"/>
        <end position="414"/>
    </location>
</feature>
<dbReference type="InterPro" id="IPR037189">
    <property type="entry name" value="HBS1-like_N_sf"/>
</dbReference>
<dbReference type="SUPFAM" id="SSF109732">
    <property type="entry name" value="HBS1-like domain"/>
    <property type="match status" value="1"/>
</dbReference>
<feature type="compositionally biased region" description="Low complexity" evidence="4">
    <location>
        <begin position="475"/>
        <end position="485"/>
    </location>
</feature>
<feature type="region of interest" description="Disordered" evidence="4">
    <location>
        <begin position="198"/>
        <end position="322"/>
    </location>
</feature>
<feature type="compositionally biased region" description="Basic and acidic residues" evidence="4">
    <location>
        <begin position="144"/>
        <end position="173"/>
    </location>
</feature>
<proteinExistence type="predicted"/>
<dbReference type="VEuPathDB" id="VectorBase:HLOH_045778"/>
<keyword evidence="7" id="KW-1185">Reference proteome</keyword>
<keyword evidence="2" id="KW-0547">Nucleotide-binding</keyword>
<evidence type="ECO:0000256" key="3">
    <source>
        <dbReference type="ARBA" id="ARBA00023134"/>
    </source>
</evidence>
<feature type="compositionally biased region" description="Polar residues" evidence="4">
    <location>
        <begin position="293"/>
        <end position="310"/>
    </location>
</feature>
<evidence type="ECO:0000313" key="6">
    <source>
        <dbReference type="EMBL" id="KAH9363466.1"/>
    </source>
</evidence>
<evidence type="ECO:0000256" key="1">
    <source>
        <dbReference type="ARBA" id="ARBA00022553"/>
    </source>
</evidence>
<evidence type="ECO:0000256" key="4">
    <source>
        <dbReference type="SAM" id="MobiDB-lite"/>
    </source>
</evidence>
<dbReference type="InterPro" id="IPR000795">
    <property type="entry name" value="T_Tr_GTP-bd_dom"/>
</dbReference>
<gene>
    <name evidence="6" type="ORF">HPB48_006001</name>
</gene>
<reference evidence="6 7" key="1">
    <citation type="journal article" date="2020" name="Cell">
        <title>Large-Scale Comparative Analyses of Tick Genomes Elucidate Their Genetic Diversity and Vector Capacities.</title>
        <authorList>
            <consortium name="Tick Genome and Microbiome Consortium (TIGMIC)"/>
            <person name="Jia N."/>
            <person name="Wang J."/>
            <person name="Shi W."/>
            <person name="Du L."/>
            <person name="Sun Y."/>
            <person name="Zhan W."/>
            <person name="Jiang J.F."/>
            <person name="Wang Q."/>
            <person name="Zhang B."/>
            <person name="Ji P."/>
            <person name="Bell-Sakyi L."/>
            <person name="Cui X.M."/>
            <person name="Yuan T.T."/>
            <person name="Jiang B.G."/>
            <person name="Yang W.F."/>
            <person name="Lam T.T."/>
            <person name="Chang Q.C."/>
            <person name="Ding S.J."/>
            <person name="Wang X.J."/>
            <person name="Zhu J.G."/>
            <person name="Ruan X.D."/>
            <person name="Zhao L."/>
            <person name="Wei J.T."/>
            <person name="Ye R.Z."/>
            <person name="Que T.C."/>
            <person name="Du C.H."/>
            <person name="Zhou Y.H."/>
            <person name="Cheng J.X."/>
            <person name="Dai P.F."/>
            <person name="Guo W.B."/>
            <person name="Han X.H."/>
            <person name="Huang E.J."/>
            <person name="Li L.F."/>
            <person name="Wei W."/>
            <person name="Gao Y.C."/>
            <person name="Liu J.Z."/>
            <person name="Shao H.Z."/>
            <person name="Wang X."/>
            <person name="Wang C.C."/>
            <person name="Yang T.C."/>
            <person name="Huo Q.B."/>
            <person name="Li W."/>
            <person name="Chen H.Y."/>
            <person name="Chen S.E."/>
            <person name="Zhou L.G."/>
            <person name="Ni X.B."/>
            <person name="Tian J.H."/>
            <person name="Sheng Y."/>
            <person name="Liu T."/>
            <person name="Pan Y.S."/>
            <person name="Xia L.Y."/>
            <person name="Li J."/>
            <person name="Zhao F."/>
            <person name="Cao W.C."/>
        </authorList>
    </citation>
    <scope>NUCLEOTIDE SEQUENCE [LARGE SCALE GENOMIC DNA]</scope>
    <source>
        <strain evidence="6">HaeL-2018</strain>
    </source>
</reference>
<dbReference type="AlphaFoldDB" id="A0A9J6FK57"/>
<feature type="region of interest" description="Disordered" evidence="4">
    <location>
        <begin position="144"/>
        <end position="185"/>
    </location>
</feature>
<dbReference type="PANTHER" id="PTHR23115">
    <property type="entry name" value="TRANSLATION FACTOR"/>
    <property type="match status" value="1"/>
</dbReference>
<feature type="region of interest" description="Disordered" evidence="4">
    <location>
        <begin position="462"/>
        <end position="485"/>
    </location>
</feature>
<feature type="domain" description="Tr-type G" evidence="5">
    <location>
        <begin position="641"/>
        <end position="702"/>
    </location>
</feature>
<protein>
    <recommendedName>
        <fullName evidence="5">Tr-type G domain-containing protein</fullName>
    </recommendedName>
</protein>
<evidence type="ECO:0000259" key="5">
    <source>
        <dbReference type="Pfam" id="PF00009"/>
    </source>
</evidence>
<organism evidence="6 7">
    <name type="scientific">Haemaphysalis longicornis</name>
    <name type="common">Bush tick</name>
    <dbReference type="NCBI Taxonomy" id="44386"/>
    <lineage>
        <taxon>Eukaryota</taxon>
        <taxon>Metazoa</taxon>
        <taxon>Ecdysozoa</taxon>
        <taxon>Arthropoda</taxon>
        <taxon>Chelicerata</taxon>
        <taxon>Arachnida</taxon>
        <taxon>Acari</taxon>
        <taxon>Parasitiformes</taxon>
        <taxon>Ixodida</taxon>
        <taxon>Ixodoidea</taxon>
        <taxon>Ixodidae</taxon>
        <taxon>Haemaphysalinae</taxon>
        <taxon>Haemaphysalis</taxon>
    </lineage>
</organism>
<dbReference type="Proteomes" id="UP000821853">
    <property type="component" value="Chromosome 10"/>
</dbReference>
<dbReference type="GO" id="GO:0003924">
    <property type="term" value="F:GTPase activity"/>
    <property type="evidence" value="ECO:0007669"/>
    <property type="project" value="InterPro"/>
</dbReference>
<keyword evidence="3" id="KW-0342">GTP-binding</keyword>
<feature type="compositionally biased region" description="Basic and acidic residues" evidence="4">
    <location>
        <begin position="237"/>
        <end position="266"/>
    </location>
</feature>
<dbReference type="Gene3D" id="3.40.50.300">
    <property type="entry name" value="P-loop containing nucleotide triphosphate hydrolases"/>
    <property type="match status" value="1"/>
</dbReference>
<accession>A0A9J6FK57</accession>
<name>A0A9J6FK57_HAELO</name>
<dbReference type="Pfam" id="PF00009">
    <property type="entry name" value="GTP_EFTU"/>
    <property type="match status" value="1"/>
</dbReference>
<dbReference type="InterPro" id="IPR027417">
    <property type="entry name" value="P-loop_NTPase"/>
</dbReference>
<dbReference type="EMBL" id="JABSTR010000002">
    <property type="protein sequence ID" value="KAH9363466.1"/>
    <property type="molecule type" value="Genomic_DNA"/>
</dbReference>
<dbReference type="SUPFAM" id="SSF52540">
    <property type="entry name" value="P-loop containing nucleoside triphosphate hydrolases"/>
    <property type="match status" value="1"/>
</dbReference>
<feature type="region of interest" description="Disordered" evidence="4">
    <location>
        <begin position="104"/>
        <end position="130"/>
    </location>
</feature>
<keyword evidence="1" id="KW-0597">Phosphoprotein</keyword>
<feature type="compositionally biased region" description="Polar residues" evidence="4">
    <location>
        <begin position="342"/>
        <end position="351"/>
    </location>
</feature>
<dbReference type="GO" id="GO:0005525">
    <property type="term" value="F:GTP binding"/>
    <property type="evidence" value="ECO:0007669"/>
    <property type="project" value="UniProtKB-KW"/>
</dbReference>
<feature type="compositionally biased region" description="Polar residues" evidence="4">
    <location>
        <begin position="267"/>
        <end position="281"/>
    </location>
</feature>
<comment type="caution">
    <text evidence="6">The sequence shown here is derived from an EMBL/GenBank/DDBJ whole genome shotgun (WGS) entry which is preliminary data.</text>
</comment>
<feature type="compositionally biased region" description="Basic and acidic residues" evidence="4">
    <location>
        <begin position="392"/>
        <end position="409"/>
    </location>
</feature>
<evidence type="ECO:0000256" key="2">
    <source>
        <dbReference type="ARBA" id="ARBA00022741"/>
    </source>
</evidence>
<evidence type="ECO:0000313" key="7">
    <source>
        <dbReference type="Proteomes" id="UP000821853"/>
    </source>
</evidence>
<feature type="compositionally biased region" description="Acidic residues" evidence="4">
    <location>
        <begin position="602"/>
        <end position="614"/>
    </location>
</feature>
<sequence>MQNVVGDSIPEATLRRAALEGDFNAEVALDRLLRESDDEDATCDPPTSTASFAVWDSGGQGGGGCDSEKLLPQHAQCVVAHFDMPSRQLRGNARQRCSGAVPKCAETDPAATSQFSVPSPRGQPGGLSSLGCELQLDSLLKLGEARKEPERTGSLSKDARDGGGGCERDRDASSSKSGDGVALDEKFRKASSVEDLLESLLQSKSPERGSSEQDSGAFKLETQRSTKLPSLALPVEEDSRHTQEAHKTTFGEELSKSLLKKEDGSKENSAQCDQGRGISSDTSDELEALLGMVSSSKPSQLAKTSESCTSPRGGGNLSKAATPVADAVEDGLDALLGISASSMQGGVQSGKSELDDFLMSLGSDSPRRSASVKQSDSVTPPPSILDILSDTSKAEKSPVKTLKRPDRKSPNQPALLNLGEILGLNKGSSSGFPDDGGALNLDDILKNASNLAFNEKEKFEGSNAATGFDPSPLQTATTTPPTAVPAKEPSLFAKVLVFFPLHGRQREATTFDVESWLEKLDSVLQPEVDEMKAARFDFSTPSPDDIVLACREKASNSSERKPAASVEEEENAAAKAAIPNKESLPPANRALRQFFGVKPPDPNEDGDGDEEEVQEEKSRKPKAASKDVAAEYAKERGAHKALLNLVVIGHVDAGKSTLMGHLLYRLGCVQKKQMHKYEQESKKLGKASFMYAWVLDETSEER</sequence>